<dbReference type="EMBL" id="BGZK01000206">
    <property type="protein sequence ID" value="GBP28394.1"/>
    <property type="molecule type" value="Genomic_DNA"/>
</dbReference>
<gene>
    <name evidence="2" type="ORF">EVAR_102967_1</name>
</gene>
<comment type="caution">
    <text evidence="2">The sequence shown here is derived from an EMBL/GenBank/DDBJ whole genome shotgun (WGS) entry which is preliminary data.</text>
</comment>
<evidence type="ECO:0000313" key="2">
    <source>
        <dbReference type="EMBL" id="GBP28394.1"/>
    </source>
</evidence>
<dbReference type="AlphaFoldDB" id="A0A4C1URC7"/>
<reference evidence="2 3" key="1">
    <citation type="journal article" date="2019" name="Commun. Biol.">
        <title>The bagworm genome reveals a unique fibroin gene that provides high tensile strength.</title>
        <authorList>
            <person name="Kono N."/>
            <person name="Nakamura H."/>
            <person name="Ohtoshi R."/>
            <person name="Tomita M."/>
            <person name="Numata K."/>
            <person name="Arakawa K."/>
        </authorList>
    </citation>
    <scope>NUCLEOTIDE SEQUENCE [LARGE SCALE GENOMIC DNA]</scope>
</reference>
<sequence>MVFKISTQYRSAAVVPRGAHSPPTAGVRRSRTRTLRRTPRYAPTAPHRAPTSTSGRYFATVSCAGEHPAQGLRRDSSGTVLCDRPTARRVPRNPELRSAVTRRPKPRIGRRDDRGQVSLVTRAARPPAGGRSRRRRIGRSPFEIHRVVFARI</sequence>
<accession>A0A4C1URC7</accession>
<feature type="compositionally biased region" description="Low complexity" evidence="1">
    <location>
        <begin position="40"/>
        <end position="51"/>
    </location>
</feature>
<keyword evidence="3" id="KW-1185">Reference proteome</keyword>
<feature type="compositionally biased region" description="Basic residues" evidence="1">
    <location>
        <begin position="28"/>
        <end position="39"/>
    </location>
</feature>
<name>A0A4C1URC7_EUMVA</name>
<feature type="region of interest" description="Disordered" evidence="1">
    <location>
        <begin position="16"/>
        <end position="54"/>
    </location>
</feature>
<evidence type="ECO:0000313" key="3">
    <source>
        <dbReference type="Proteomes" id="UP000299102"/>
    </source>
</evidence>
<proteinExistence type="predicted"/>
<evidence type="ECO:0000256" key="1">
    <source>
        <dbReference type="SAM" id="MobiDB-lite"/>
    </source>
</evidence>
<protein>
    <submittedName>
        <fullName evidence="2">Uncharacterized protein</fullName>
    </submittedName>
</protein>
<dbReference type="Proteomes" id="UP000299102">
    <property type="component" value="Unassembled WGS sequence"/>
</dbReference>
<organism evidence="2 3">
    <name type="scientific">Eumeta variegata</name>
    <name type="common">Bagworm moth</name>
    <name type="synonym">Eumeta japonica</name>
    <dbReference type="NCBI Taxonomy" id="151549"/>
    <lineage>
        <taxon>Eukaryota</taxon>
        <taxon>Metazoa</taxon>
        <taxon>Ecdysozoa</taxon>
        <taxon>Arthropoda</taxon>
        <taxon>Hexapoda</taxon>
        <taxon>Insecta</taxon>
        <taxon>Pterygota</taxon>
        <taxon>Neoptera</taxon>
        <taxon>Endopterygota</taxon>
        <taxon>Lepidoptera</taxon>
        <taxon>Glossata</taxon>
        <taxon>Ditrysia</taxon>
        <taxon>Tineoidea</taxon>
        <taxon>Psychidae</taxon>
        <taxon>Oiketicinae</taxon>
        <taxon>Eumeta</taxon>
    </lineage>
</organism>